<dbReference type="PRINTS" id="PR01590">
    <property type="entry name" value="HTHFIS"/>
</dbReference>
<keyword evidence="5" id="KW-0804">Transcription</keyword>
<dbReference type="EMBL" id="JAPFPW010000007">
    <property type="protein sequence ID" value="MCW7753827.1"/>
    <property type="molecule type" value="Genomic_DNA"/>
</dbReference>
<keyword evidence="2" id="KW-0067">ATP-binding</keyword>
<dbReference type="SUPFAM" id="SSF52540">
    <property type="entry name" value="P-loop containing nucleoside triphosphate hydrolases"/>
    <property type="match status" value="1"/>
</dbReference>
<dbReference type="InterPro" id="IPR002197">
    <property type="entry name" value="HTH_Fis"/>
</dbReference>
<keyword evidence="4" id="KW-0238">DNA-binding</keyword>
<dbReference type="PANTHER" id="PTHR32071:SF21">
    <property type="entry name" value="TRANSCRIPTIONAL REGULATORY PROTEIN FLGR"/>
    <property type="match status" value="1"/>
</dbReference>
<dbReference type="Gene3D" id="3.40.50.300">
    <property type="entry name" value="P-loop containing nucleotide triphosphate hydrolases"/>
    <property type="match status" value="1"/>
</dbReference>
<evidence type="ECO:0000313" key="10">
    <source>
        <dbReference type="Proteomes" id="UP001209681"/>
    </source>
</evidence>
<dbReference type="InterPro" id="IPR011006">
    <property type="entry name" value="CheY-like_superfamily"/>
</dbReference>
<evidence type="ECO:0000259" key="8">
    <source>
        <dbReference type="PROSITE" id="PS50110"/>
    </source>
</evidence>
<dbReference type="InterPro" id="IPR001789">
    <property type="entry name" value="Sig_transdc_resp-reg_receiver"/>
</dbReference>
<dbReference type="Pfam" id="PF02954">
    <property type="entry name" value="HTH_8"/>
    <property type="match status" value="1"/>
</dbReference>
<feature type="domain" description="Sigma-54 factor interaction" evidence="7">
    <location>
        <begin position="129"/>
        <end position="358"/>
    </location>
</feature>
<dbReference type="PROSITE" id="PS00676">
    <property type="entry name" value="SIGMA54_INTERACT_2"/>
    <property type="match status" value="1"/>
</dbReference>
<dbReference type="InterPro" id="IPR002078">
    <property type="entry name" value="Sigma_54_int"/>
</dbReference>
<comment type="caution">
    <text evidence="9">The sequence shown here is derived from an EMBL/GenBank/DDBJ whole genome shotgun (WGS) entry which is preliminary data.</text>
</comment>
<reference evidence="9 10" key="1">
    <citation type="submission" date="2022-11" db="EMBL/GenBank/DDBJ databases">
        <title>Desulfobotulus tamanensis H1 sp. nov. - anaerobic, alkaliphilic, sulphate reducing bacterium isolated from terrestrial mud volcano.</title>
        <authorList>
            <person name="Frolova A."/>
            <person name="Merkel A.Y."/>
            <person name="Slobodkin A.I."/>
        </authorList>
    </citation>
    <scope>NUCLEOTIDE SEQUENCE [LARGE SCALE GENOMIC DNA]</scope>
    <source>
        <strain evidence="9 10">H1</strain>
    </source>
</reference>
<dbReference type="InterPro" id="IPR025662">
    <property type="entry name" value="Sigma_54_int_dom_ATP-bd_1"/>
</dbReference>
<dbReference type="CDD" id="cd00156">
    <property type="entry name" value="REC"/>
    <property type="match status" value="1"/>
</dbReference>
<dbReference type="Pfam" id="PF25601">
    <property type="entry name" value="AAA_lid_14"/>
    <property type="match status" value="1"/>
</dbReference>
<evidence type="ECO:0000256" key="6">
    <source>
        <dbReference type="PROSITE-ProRule" id="PRU00169"/>
    </source>
</evidence>
<comment type="caution">
    <text evidence="6">Lacks conserved residue(s) required for the propagation of feature annotation.</text>
</comment>
<dbReference type="InterPro" id="IPR027417">
    <property type="entry name" value="P-loop_NTPase"/>
</dbReference>
<evidence type="ECO:0000313" key="9">
    <source>
        <dbReference type="EMBL" id="MCW7753827.1"/>
    </source>
</evidence>
<dbReference type="CDD" id="cd00009">
    <property type="entry name" value="AAA"/>
    <property type="match status" value="1"/>
</dbReference>
<dbReference type="RefSeq" id="WP_265424696.1">
    <property type="nucleotide sequence ID" value="NZ_JAPFPW010000007.1"/>
</dbReference>
<keyword evidence="1" id="KW-0547">Nucleotide-binding</keyword>
<evidence type="ECO:0000256" key="3">
    <source>
        <dbReference type="ARBA" id="ARBA00023015"/>
    </source>
</evidence>
<dbReference type="SUPFAM" id="SSF46689">
    <property type="entry name" value="Homeodomain-like"/>
    <property type="match status" value="1"/>
</dbReference>
<keyword evidence="3" id="KW-0805">Transcription regulation</keyword>
<dbReference type="InterPro" id="IPR058031">
    <property type="entry name" value="AAA_lid_NorR"/>
</dbReference>
<dbReference type="Proteomes" id="UP001209681">
    <property type="component" value="Unassembled WGS sequence"/>
</dbReference>
<name>A0ABT3NA32_9BACT</name>
<dbReference type="InterPro" id="IPR003593">
    <property type="entry name" value="AAA+_ATPase"/>
</dbReference>
<dbReference type="PROSITE" id="PS50045">
    <property type="entry name" value="SIGMA54_INTERACT_4"/>
    <property type="match status" value="1"/>
</dbReference>
<dbReference type="SUPFAM" id="SSF52172">
    <property type="entry name" value="CheY-like"/>
    <property type="match status" value="1"/>
</dbReference>
<dbReference type="PROSITE" id="PS50110">
    <property type="entry name" value="RESPONSE_REGULATORY"/>
    <property type="match status" value="1"/>
</dbReference>
<protein>
    <submittedName>
        <fullName evidence="9">Sigma-54 dependent transcriptional regulator</fullName>
    </submittedName>
</protein>
<dbReference type="Gene3D" id="3.40.50.2300">
    <property type="match status" value="1"/>
</dbReference>
<dbReference type="SMART" id="SM00382">
    <property type="entry name" value="AAA"/>
    <property type="match status" value="1"/>
</dbReference>
<organism evidence="9 10">
    <name type="scientific">Desulfobotulus pelophilus</name>
    <dbReference type="NCBI Taxonomy" id="2823377"/>
    <lineage>
        <taxon>Bacteria</taxon>
        <taxon>Pseudomonadati</taxon>
        <taxon>Thermodesulfobacteriota</taxon>
        <taxon>Desulfobacteria</taxon>
        <taxon>Desulfobacterales</taxon>
        <taxon>Desulfobacteraceae</taxon>
        <taxon>Desulfobotulus</taxon>
    </lineage>
</organism>
<dbReference type="Gene3D" id="1.10.10.60">
    <property type="entry name" value="Homeodomain-like"/>
    <property type="match status" value="1"/>
</dbReference>
<evidence type="ECO:0000259" key="7">
    <source>
        <dbReference type="PROSITE" id="PS50045"/>
    </source>
</evidence>
<proteinExistence type="predicted"/>
<feature type="domain" description="Response regulatory" evidence="8">
    <location>
        <begin position="6"/>
        <end position="117"/>
    </location>
</feature>
<dbReference type="InterPro" id="IPR025943">
    <property type="entry name" value="Sigma_54_int_dom_ATP-bd_2"/>
</dbReference>
<keyword evidence="10" id="KW-1185">Reference proteome</keyword>
<dbReference type="SMART" id="SM00448">
    <property type="entry name" value="REC"/>
    <property type="match status" value="1"/>
</dbReference>
<dbReference type="Pfam" id="PF00158">
    <property type="entry name" value="Sigma54_activat"/>
    <property type="match status" value="1"/>
</dbReference>
<evidence type="ECO:0000256" key="4">
    <source>
        <dbReference type="ARBA" id="ARBA00023125"/>
    </source>
</evidence>
<dbReference type="InterPro" id="IPR009057">
    <property type="entry name" value="Homeodomain-like_sf"/>
</dbReference>
<gene>
    <name evidence="9" type="ORF">OOT00_07510</name>
</gene>
<sequence length="451" mass="49830">MTSTRHCVIFASDAGLRDVLTRMLESFGCTVGPGQTEAEALQLIQAQLPRLVVGVWEKGKNPLSFLERAMASGTAVLVISASVDVEMAVACIRGGALDFLLLPLEEERFGKIVSRILGPIGEAALGGTLVSQDSGMQRLVDLTVRVAASRASVFIQGESGTGKELFARMIHEHSPRSRAAFVAVNCAALPENLLESELFGHEKGAFTGASFRKEGKFELAHGGTLLLDEVTEMPVHLQAKLLRVLQEGAVDRVGGTRPVRVDVRIVATTNRDLREAMEEGVFREDLYHRLNTIPLRIPPLRDREGDIPLLVHHFIQKYNVEDGRSVKGLTDEALERLRSVTFTGNVRELENVIRRAVLLCDGTLIRTEDLLLEDADTQKHPLSFDSEEGLSLPDAFLDAPLKEVERHMIVRTLKRFDGNRTHAAQLLGISVRTLRNKLNEYRNDPEMPEVV</sequence>
<dbReference type="PANTHER" id="PTHR32071">
    <property type="entry name" value="TRANSCRIPTIONAL REGULATORY PROTEIN"/>
    <property type="match status" value="1"/>
</dbReference>
<dbReference type="PROSITE" id="PS00675">
    <property type="entry name" value="SIGMA54_INTERACT_1"/>
    <property type="match status" value="1"/>
</dbReference>
<evidence type="ECO:0000256" key="5">
    <source>
        <dbReference type="ARBA" id="ARBA00023163"/>
    </source>
</evidence>
<accession>A0ABT3NA32</accession>
<evidence type="ECO:0000256" key="2">
    <source>
        <dbReference type="ARBA" id="ARBA00022840"/>
    </source>
</evidence>
<dbReference type="Gene3D" id="1.10.8.60">
    <property type="match status" value="1"/>
</dbReference>
<evidence type="ECO:0000256" key="1">
    <source>
        <dbReference type="ARBA" id="ARBA00022741"/>
    </source>
</evidence>